<dbReference type="GeneID" id="56062049"/>
<evidence type="ECO:0000313" key="2">
    <source>
        <dbReference type="EMBL" id="QLH05370.1"/>
    </source>
</evidence>
<organism evidence="2 3">
    <name type="scientific">Nitrosopumilus oxyclinae</name>
    <dbReference type="NCBI Taxonomy" id="1959104"/>
    <lineage>
        <taxon>Archaea</taxon>
        <taxon>Nitrososphaerota</taxon>
        <taxon>Nitrososphaeria</taxon>
        <taxon>Nitrosopumilales</taxon>
        <taxon>Nitrosopumilaceae</taxon>
        <taxon>Nitrosopumilus</taxon>
    </lineage>
</organism>
<keyword evidence="1" id="KW-0812">Transmembrane</keyword>
<dbReference type="AlphaFoldDB" id="A0A7D5M5W4"/>
<reference evidence="2 3" key="1">
    <citation type="submission" date="2018-02" db="EMBL/GenBank/DDBJ databases">
        <title>Complete genome of Nitrosopumilus oxyclinae HCE1.</title>
        <authorList>
            <person name="Qin W."/>
            <person name="Zheng Y."/>
            <person name="Stahl D.A."/>
        </authorList>
    </citation>
    <scope>NUCLEOTIDE SEQUENCE [LARGE SCALE GENOMIC DNA]</scope>
    <source>
        <strain evidence="2 3">HCE1</strain>
    </source>
</reference>
<sequence>MNKILYAIIPVLAFSIIFVNAFFGHLIFASETQEVVNKYSVYVHLLSEWESDSKNIIFDVTNTWHKSDKISNVNHVFDAESKEYNENQLHELNGKSYVELKHEFSNCQEEWQPMLYRKAVDTVRHEIEYVQGQQLSADPTVSVYPDIQNKNYENSEQQSEIKNGYVQFFPICTSRDTTSYDYSVKTDNKDLGFDVYFVSSSIQREQFVDSEFDYYTESGCYAQNKQSYSGTCNNIKKDSGLLVIFPDNLKPWTTKVTVNLYENN</sequence>
<keyword evidence="3" id="KW-1185">Reference proteome</keyword>
<dbReference type="Proteomes" id="UP000509441">
    <property type="component" value="Chromosome"/>
</dbReference>
<evidence type="ECO:0000256" key="1">
    <source>
        <dbReference type="SAM" id="Phobius"/>
    </source>
</evidence>
<evidence type="ECO:0000313" key="3">
    <source>
        <dbReference type="Proteomes" id="UP000509441"/>
    </source>
</evidence>
<dbReference type="OrthoDB" id="10789at2157"/>
<name>A0A7D5M5W4_9ARCH</name>
<keyword evidence="1" id="KW-0472">Membrane</keyword>
<dbReference type="RefSeq" id="WP_179362619.1">
    <property type="nucleotide sequence ID" value="NZ_CP026994.1"/>
</dbReference>
<gene>
    <name evidence="2" type="ORF">C5F49_08590</name>
</gene>
<protein>
    <submittedName>
        <fullName evidence="2">Uncharacterized protein</fullName>
    </submittedName>
</protein>
<proteinExistence type="predicted"/>
<dbReference type="EMBL" id="CP026994">
    <property type="protein sequence ID" value="QLH05370.1"/>
    <property type="molecule type" value="Genomic_DNA"/>
</dbReference>
<feature type="transmembrane region" description="Helical" evidence="1">
    <location>
        <begin position="7"/>
        <end position="28"/>
    </location>
</feature>
<keyword evidence="1" id="KW-1133">Transmembrane helix</keyword>
<dbReference type="KEGG" id="nox:C5F49_08590"/>
<accession>A0A7D5M5W4</accession>